<feature type="binding site" evidence="5">
    <location>
        <begin position="438"/>
        <end position="445"/>
    </location>
    <ligand>
        <name>ATP</name>
        <dbReference type="ChEBI" id="CHEBI:30616"/>
    </ligand>
</feature>
<organism evidence="9 10">
    <name type="scientific">Paragonimus westermani</name>
    <dbReference type="NCBI Taxonomy" id="34504"/>
    <lineage>
        <taxon>Eukaryota</taxon>
        <taxon>Metazoa</taxon>
        <taxon>Spiralia</taxon>
        <taxon>Lophotrochozoa</taxon>
        <taxon>Platyhelminthes</taxon>
        <taxon>Trematoda</taxon>
        <taxon>Digenea</taxon>
        <taxon>Plagiorchiida</taxon>
        <taxon>Troglotremata</taxon>
        <taxon>Troglotrematidae</taxon>
        <taxon>Paragonimus</taxon>
    </lineage>
</organism>
<keyword evidence="4" id="KW-0206">Cytoskeleton</keyword>
<keyword evidence="6" id="KW-0175">Coiled coil</keyword>
<dbReference type="Pfam" id="PF00225">
    <property type="entry name" value="Kinesin"/>
    <property type="match status" value="1"/>
</dbReference>
<accession>A0A8T0DCL7</accession>
<keyword evidence="3 5" id="KW-0067">ATP-binding</keyword>
<dbReference type="AlphaFoldDB" id="A0A8T0DCL7"/>
<evidence type="ECO:0000256" key="4">
    <source>
        <dbReference type="ARBA" id="ARBA00023212"/>
    </source>
</evidence>
<feature type="domain" description="Kinesin motor" evidence="8">
    <location>
        <begin position="316"/>
        <end position="675"/>
    </location>
</feature>
<dbReference type="GO" id="GO:0003777">
    <property type="term" value="F:microtubule motor activity"/>
    <property type="evidence" value="ECO:0007669"/>
    <property type="project" value="InterPro"/>
</dbReference>
<dbReference type="GO" id="GO:0005524">
    <property type="term" value="F:ATP binding"/>
    <property type="evidence" value="ECO:0007669"/>
    <property type="project" value="UniProtKB-UniRule"/>
</dbReference>
<proteinExistence type="inferred from homology"/>
<dbReference type="Proteomes" id="UP000699462">
    <property type="component" value="Unassembled WGS sequence"/>
</dbReference>
<evidence type="ECO:0000313" key="9">
    <source>
        <dbReference type="EMBL" id="KAF8565086.1"/>
    </source>
</evidence>
<evidence type="ECO:0000256" key="3">
    <source>
        <dbReference type="ARBA" id="ARBA00022840"/>
    </source>
</evidence>
<dbReference type="InterPro" id="IPR001752">
    <property type="entry name" value="Kinesin_motor_dom"/>
</dbReference>
<dbReference type="InterPro" id="IPR027417">
    <property type="entry name" value="P-loop_NTPase"/>
</dbReference>
<keyword evidence="2 5" id="KW-0547">Nucleotide-binding</keyword>
<comment type="caution">
    <text evidence="9">The sequence shown here is derived from an EMBL/GenBank/DDBJ whole genome shotgun (WGS) entry which is preliminary data.</text>
</comment>
<keyword evidence="5" id="KW-0505">Motor protein</keyword>
<protein>
    <recommendedName>
        <fullName evidence="8">Kinesin motor domain-containing protein</fullName>
    </recommendedName>
</protein>
<dbReference type="OrthoDB" id="3176171at2759"/>
<dbReference type="PANTHER" id="PTHR47972">
    <property type="entry name" value="KINESIN-LIKE PROTEIN KLP-3"/>
    <property type="match status" value="1"/>
</dbReference>
<dbReference type="PROSITE" id="PS50067">
    <property type="entry name" value="KINESIN_MOTOR_2"/>
    <property type="match status" value="1"/>
</dbReference>
<comment type="subcellular location">
    <subcellularLocation>
        <location evidence="1">Cytoplasm</location>
        <location evidence="1">Cytoskeleton</location>
    </subcellularLocation>
</comment>
<feature type="compositionally biased region" description="Polar residues" evidence="7">
    <location>
        <begin position="27"/>
        <end position="37"/>
    </location>
</feature>
<sequence length="687" mass="77600">MRKMHMFRTTKLKRTLKCSDPPPPTSYLDSHLSNQVVLSPDGKRRPITVAGSTTPTERSEEHPGQVGSQTETTTSSPLSKSQSSSTSPQTTSRWTDTNPKQFNQQFHTELCSNEHLCKQLKSDQVVPTECSVDHSLDVYNLSFKLEDLSMSEEHSEKVITARKLQAELAQINLQTAELTCELDRLRHERQTLEFELAAQEQKNERLAEENTECLVRVTQNRFLQETVERLKQQLATMTEQAEASRAARRQVCAECVRAELERQHLFSECLRLENNRANHQNQLQLMNHRRQELELYQEDMVQRQQWVTRWHEVAGAVRVFVRVRTCTQRQTDSLRNARRFPYASGCLIVPTEEKIGIIPYRVCGNVVSGVKNDGGSLNSRGSGDSAQGTPVAAETAPRTYRFNQIFPPATSQRMVYQSVADQIKRVLEGYNLTVLLHGTHASGKTYTCCGNLTEPGLASFAVADLLQTVVDKGLTGTHLYVSMIEIYNENVNCLLSKRSVQLKDTGSVVLVKNQKEVPIRNEGEFNRLLNHIYGDRKSQMIGRNHHSSRSHLIILVKIVVMSVNGTQPVHTGTLVLCDLAYPVPLHRADRLCKDRLFKQESRNIQKSTILLSNVLHKLKKPDILNNCRGTRLTELLKPCFSGDSYLILILTITDEPEQAFTTQNVLDLGKSAMGALLGLPKKHTEPD</sequence>
<evidence type="ECO:0000259" key="8">
    <source>
        <dbReference type="PROSITE" id="PS50067"/>
    </source>
</evidence>
<evidence type="ECO:0000256" key="1">
    <source>
        <dbReference type="ARBA" id="ARBA00004245"/>
    </source>
</evidence>
<keyword evidence="10" id="KW-1185">Reference proteome</keyword>
<dbReference type="GO" id="GO:0015630">
    <property type="term" value="C:microtubule cytoskeleton"/>
    <property type="evidence" value="ECO:0007669"/>
    <property type="project" value="TreeGrafter"/>
</dbReference>
<evidence type="ECO:0000256" key="6">
    <source>
        <dbReference type="SAM" id="Coils"/>
    </source>
</evidence>
<gene>
    <name evidence="9" type="ORF">P879_05293</name>
</gene>
<evidence type="ECO:0000256" key="7">
    <source>
        <dbReference type="SAM" id="MobiDB-lite"/>
    </source>
</evidence>
<dbReference type="PANTHER" id="PTHR47972:SF65">
    <property type="entry name" value="KINESIN-LIKE PROTEIN"/>
    <property type="match status" value="1"/>
</dbReference>
<feature type="compositionally biased region" description="Basic residues" evidence="7">
    <location>
        <begin position="1"/>
        <end position="16"/>
    </location>
</feature>
<evidence type="ECO:0000256" key="2">
    <source>
        <dbReference type="ARBA" id="ARBA00022741"/>
    </source>
</evidence>
<dbReference type="EMBL" id="JTDF01007327">
    <property type="protein sequence ID" value="KAF8565086.1"/>
    <property type="molecule type" value="Genomic_DNA"/>
</dbReference>
<comment type="similarity">
    <text evidence="5">Belongs to the TRAFAC class myosin-kinesin ATPase superfamily. Kinesin family.</text>
</comment>
<dbReference type="Gene3D" id="3.40.850.10">
    <property type="entry name" value="Kinesin motor domain"/>
    <property type="match status" value="1"/>
</dbReference>
<evidence type="ECO:0000313" key="10">
    <source>
        <dbReference type="Proteomes" id="UP000699462"/>
    </source>
</evidence>
<dbReference type="SMART" id="SM00129">
    <property type="entry name" value="KISc"/>
    <property type="match status" value="1"/>
</dbReference>
<dbReference type="SUPFAM" id="SSF52540">
    <property type="entry name" value="P-loop containing nucleoside triphosphate hydrolases"/>
    <property type="match status" value="1"/>
</dbReference>
<feature type="compositionally biased region" description="Low complexity" evidence="7">
    <location>
        <begin position="72"/>
        <end position="92"/>
    </location>
</feature>
<dbReference type="GO" id="GO:0008017">
    <property type="term" value="F:microtubule binding"/>
    <property type="evidence" value="ECO:0007669"/>
    <property type="project" value="InterPro"/>
</dbReference>
<feature type="region of interest" description="Disordered" evidence="7">
    <location>
        <begin position="1"/>
        <end position="99"/>
    </location>
</feature>
<keyword evidence="4" id="KW-0963">Cytoplasm</keyword>
<dbReference type="InterPro" id="IPR027640">
    <property type="entry name" value="Kinesin-like_fam"/>
</dbReference>
<dbReference type="GO" id="GO:0007018">
    <property type="term" value="P:microtubule-based movement"/>
    <property type="evidence" value="ECO:0007669"/>
    <property type="project" value="InterPro"/>
</dbReference>
<feature type="coiled-coil region" evidence="6">
    <location>
        <begin position="161"/>
        <end position="289"/>
    </location>
</feature>
<reference evidence="9 10" key="1">
    <citation type="submission" date="2019-07" db="EMBL/GenBank/DDBJ databases">
        <title>Annotation for the trematode Paragonimus westermani.</title>
        <authorList>
            <person name="Choi Y.-J."/>
        </authorList>
    </citation>
    <scope>NUCLEOTIDE SEQUENCE [LARGE SCALE GENOMIC DNA]</scope>
    <source>
        <strain evidence="9">180907_Pwestermani</strain>
    </source>
</reference>
<evidence type="ECO:0000256" key="5">
    <source>
        <dbReference type="PROSITE-ProRule" id="PRU00283"/>
    </source>
</evidence>
<dbReference type="PRINTS" id="PR00380">
    <property type="entry name" value="KINESINHEAVY"/>
</dbReference>
<name>A0A8T0DCL7_9TREM</name>
<dbReference type="InterPro" id="IPR036961">
    <property type="entry name" value="Kinesin_motor_dom_sf"/>
</dbReference>